<feature type="signal peptide" evidence="1">
    <location>
        <begin position="1"/>
        <end position="30"/>
    </location>
</feature>
<dbReference type="AlphaFoldDB" id="A0A9W5PYX1"/>
<feature type="chain" id="PRO_5040725169" evidence="1">
    <location>
        <begin position="31"/>
        <end position="220"/>
    </location>
</feature>
<dbReference type="InterPro" id="IPR002160">
    <property type="entry name" value="Prot_inh_Kunz-lg"/>
</dbReference>
<reference evidence="2 3" key="1">
    <citation type="submission" date="2012-12" db="EMBL/GenBank/DDBJ databases">
        <title>The Genome Sequence of Bacillus cereus VD196.</title>
        <authorList>
            <consortium name="The Broad Institute Genome Sequencing Platform"/>
            <consortium name="The Broad Institute Genome Sequencing Center for Infectious Disease"/>
            <person name="Feldgarden M."/>
            <person name="Van der Auwera G.A."/>
            <person name="Mahillon J."/>
            <person name="Duprez V."/>
            <person name="Timmery S."/>
            <person name="Mattelet C."/>
            <person name="Dierick K."/>
            <person name="Sun M."/>
            <person name="Yu Z."/>
            <person name="Zhu L."/>
            <person name="Hu X."/>
            <person name="Shank E.B."/>
            <person name="Swiecicka I."/>
            <person name="Hansen B.M."/>
            <person name="Andrup L."/>
            <person name="Walker B."/>
            <person name="Young S.K."/>
            <person name="Zeng Q."/>
            <person name="Gargeya S."/>
            <person name="Fitzgerald M."/>
            <person name="Haas B."/>
            <person name="Abouelleil A."/>
            <person name="Alvarado L."/>
            <person name="Arachchi H.M."/>
            <person name="Berlin A.M."/>
            <person name="Chapman S.B."/>
            <person name="Dewar J."/>
            <person name="Goldberg J."/>
            <person name="Griggs A."/>
            <person name="Gujja S."/>
            <person name="Hansen M."/>
            <person name="Howarth C."/>
            <person name="Imamovic A."/>
            <person name="Larimer J."/>
            <person name="McCowan C."/>
            <person name="Murphy C."/>
            <person name="Neiman D."/>
            <person name="Pearson M."/>
            <person name="Priest M."/>
            <person name="Roberts A."/>
            <person name="Saif S."/>
            <person name="Shea T."/>
            <person name="Sisk P."/>
            <person name="Sykes S."/>
            <person name="Wortman J."/>
            <person name="Nusbaum C."/>
            <person name="Birren B."/>
        </authorList>
    </citation>
    <scope>NUCLEOTIDE SEQUENCE [LARGE SCALE GENOMIC DNA]</scope>
    <source>
        <strain evidence="2 3">VD196</strain>
    </source>
</reference>
<dbReference type="PROSITE" id="PS00283">
    <property type="entry name" value="SOYBEAN_KUNITZ"/>
    <property type="match status" value="1"/>
</dbReference>
<sequence length="220" mass="24732">MKKSIKKMFKRTLIGSTVLMGILVSGGNPASADTNSDVNKILKDSNGNPIVYGQDYYMEPYEHPGYRFGFVAIDGWRSLGLANSLDNTYDNSIRFQKSASQDEYPESVDIQINQHQNSFYIMPVPDELWAATGSGNYEGSSWRKLRTWVPKEPSVDMNSDLATGNYYAFKNPYERKSIVVATNTEVISPPAFLSHTGIGKKVIPNTTMDLKAMWRLIPRQ</sequence>
<accession>A0A9W5PYX1</accession>
<dbReference type="Proteomes" id="UP000014023">
    <property type="component" value="Unassembled WGS sequence"/>
</dbReference>
<evidence type="ECO:0000313" key="3">
    <source>
        <dbReference type="Proteomes" id="UP000014023"/>
    </source>
</evidence>
<dbReference type="RefSeq" id="WP_016125975.1">
    <property type="nucleotide sequence ID" value="NZ_KB976269.1"/>
</dbReference>
<keyword evidence="1" id="KW-0732">Signal</keyword>
<gene>
    <name evidence="2" type="ORF">IKE_05625</name>
</gene>
<dbReference type="EMBL" id="AHFL01000046">
    <property type="protein sequence ID" value="EOO62532.1"/>
    <property type="molecule type" value="Genomic_DNA"/>
</dbReference>
<comment type="caution">
    <text evidence="2">The sequence shown here is derived from an EMBL/GenBank/DDBJ whole genome shotgun (WGS) entry which is preliminary data.</text>
</comment>
<evidence type="ECO:0000256" key="1">
    <source>
        <dbReference type="SAM" id="SignalP"/>
    </source>
</evidence>
<proteinExistence type="predicted"/>
<dbReference type="GO" id="GO:0004866">
    <property type="term" value="F:endopeptidase inhibitor activity"/>
    <property type="evidence" value="ECO:0007669"/>
    <property type="project" value="InterPro"/>
</dbReference>
<evidence type="ECO:0000313" key="2">
    <source>
        <dbReference type="EMBL" id="EOO62532.1"/>
    </source>
</evidence>
<protein>
    <submittedName>
        <fullName evidence="2">Uncharacterized protein</fullName>
    </submittedName>
</protein>
<organism evidence="2 3">
    <name type="scientific">Bacillus cereus VD196</name>
    <dbReference type="NCBI Taxonomy" id="1053243"/>
    <lineage>
        <taxon>Bacteria</taxon>
        <taxon>Bacillati</taxon>
        <taxon>Bacillota</taxon>
        <taxon>Bacilli</taxon>
        <taxon>Bacillales</taxon>
        <taxon>Bacillaceae</taxon>
        <taxon>Bacillus</taxon>
        <taxon>Bacillus cereus group</taxon>
    </lineage>
</organism>
<name>A0A9W5PYX1_BACCE</name>